<dbReference type="EMBL" id="CP020919">
    <property type="protein sequence ID" value="AWG24271.1"/>
    <property type="molecule type" value="Genomic_DNA"/>
</dbReference>
<reference evidence="1 2" key="1">
    <citation type="submission" date="2017-04" db="EMBL/GenBank/DDBJ databases">
        <title>Complete genome sequence of Flavobacterium kingsejong AJ004.</title>
        <authorList>
            <person name="Lee P.C."/>
        </authorList>
    </citation>
    <scope>NUCLEOTIDE SEQUENCE [LARGE SCALE GENOMIC DNA]</scope>
    <source>
        <strain evidence="1 2">AJ004</strain>
    </source>
</reference>
<keyword evidence="2" id="KW-1185">Reference proteome</keyword>
<dbReference type="AlphaFoldDB" id="A0A2S1LKT7"/>
<accession>A0A2S1LKT7</accession>
<dbReference type="RefSeq" id="WP_108735922.1">
    <property type="nucleotide sequence ID" value="NZ_CP020919.1"/>
</dbReference>
<evidence type="ECO:0000313" key="2">
    <source>
        <dbReference type="Proteomes" id="UP000244677"/>
    </source>
</evidence>
<name>A0A2S1LKT7_9FLAO</name>
<dbReference type="KEGG" id="fki:FK004_03040"/>
<organism evidence="1 2">
    <name type="scientific">Flavobacterium kingsejongi</name>
    <dbReference type="NCBI Taxonomy" id="1678728"/>
    <lineage>
        <taxon>Bacteria</taxon>
        <taxon>Pseudomonadati</taxon>
        <taxon>Bacteroidota</taxon>
        <taxon>Flavobacteriia</taxon>
        <taxon>Flavobacteriales</taxon>
        <taxon>Flavobacteriaceae</taxon>
        <taxon>Flavobacterium</taxon>
    </lineage>
</organism>
<dbReference type="Proteomes" id="UP000244677">
    <property type="component" value="Chromosome"/>
</dbReference>
<dbReference type="OrthoDB" id="1204690at2"/>
<evidence type="ECO:0000313" key="1">
    <source>
        <dbReference type="EMBL" id="AWG24271.1"/>
    </source>
</evidence>
<protein>
    <submittedName>
        <fullName evidence="1">Uncharacterized protein</fullName>
    </submittedName>
</protein>
<gene>
    <name evidence="1" type="ORF">FK004_03040</name>
</gene>
<proteinExistence type="predicted"/>
<sequence>MKISLIIITLLVQAVLYSQNEQKPNIQRTDSLQIFLNAKQKKIDSLKTIDFVNRKYQYLDADFKIKIDKNTFNKILLKNAPNIKSYKDSLMVVLYYELGDNDAVNIAFHRILFNWKKMSYYIWESEQTTKQLGESFGFKHPHNFFEFLKDNNNENSKKIEFLTQLQLNLQNKKLDKVGLKPFNEFLNYAFKHNPNRIKDNAAYKANLARNKH</sequence>